<dbReference type="Proteomes" id="UP000676386">
    <property type="component" value="Unassembled WGS sequence"/>
</dbReference>
<dbReference type="InterPro" id="IPR014756">
    <property type="entry name" value="Ig_E-set"/>
</dbReference>
<feature type="signal peptide" evidence="8">
    <location>
        <begin position="1"/>
        <end position="21"/>
    </location>
</feature>
<dbReference type="InterPro" id="IPR033126">
    <property type="entry name" value="Glyco_hydro_9_Asp/Glu_AS"/>
</dbReference>
<keyword evidence="8" id="KW-0732">Signal</keyword>
<evidence type="ECO:0000256" key="3">
    <source>
        <dbReference type="ARBA" id="ARBA00023277"/>
    </source>
</evidence>
<evidence type="ECO:0000259" key="9">
    <source>
        <dbReference type="Pfam" id="PF00759"/>
    </source>
</evidence>
<dbReference type="Pfam" id="PF02927">
    <property type="entry name" value="CelD_N"/>
    <property type="match status" value="1"/>
</dbReference>
<dbReference type="InterPro" id="IPR013783">
    <property type="entry name" value="Ig-like_fold"/>
</dbReference>
<accession>A0ABS5J4X9</accession>
<dbReference type="InterPro" id="IPR008928">
    <property type="entry name" value="6-hairpin_glycosidase_sf"/>
</dbReference>
<evidence type="ECO:0000313" key="12">
    <source>
        <dbReference type="Proteomes" id="UP000676386"/>
    </source>
</evidence>
<dbReference type="SUPFAM" id="SSF48208">
    <property type="entry name" value="Six-hairpin glycosidases"/>
    <property type="match status" value="1"/>
</dbReference>
<dbReference type="PROSITE" id="PS00698">
    <property type="entry name" value="GH9_3"/>
    <property type="match status" value="1"/>
</dbReference>
<reference evidence="11 12" key="1">
    <citation type="submission" date="2021-04" db="EMBL/GenBank/DDBJ databases">
        <title>Chitinophaga sp. nov., isolated from the rhizosphere soil.</title>
        <authorList>
            <person name="He S."/>
        </authorList>
    </citation>
    <scope>NUCLEOTIDE SEQUENCE [LARGE SCALE GENOMIC DNA]</scope>
    <source>
        <strain evidence="11 12">2R12</strain>
    </source>
</reference>
<feature type="active site" evidence="7">
    <location>
        <position position="543"/>
    </location>
</feature>
<proteinExistence type="inferred from homology"/>
<dbReference type="Gene3D" id="1.50.10.10">
    <property type="match status" value="1"/>
</dbReference>
<evidence type="ECO:0000313" key="11">
    <source>
        <dbReference type="EMBL" id="MBS0030281.1"/>
    </source>
</evidence>
<keyword evidence="2 6" id="KW-0378">Hydrolase</keyword>
<evidence type="ECO:0000256" key="8">
    <source>
        <dbReference type="RuleBase" id="RU361166"/>
    </source>
</evidence>
<name>A0ABS5J4X9_9BACT</name>
<protein>
    <recommendedName>
        <fullName evidence="8">Endoglucanase</fullName>
        <ecNumber evidence="8">3.2.1.4</ecNumber>
    </recommendedName>
</protein>
<evidence type="ECO:0000256" key="6">
    <source>
        <dbReference type="PROSITE-ProRule" id="PRU10059"/>
    </source>
</evidence>
<keyword evidence="3 6" id="KW-0119">Carbohydrate metabolism</keyword>
<dbReference type="Pfam" id="PF00759">
    <property type="entry name" value="Glyco_hydro_9"/>
    <property type="match status" value="1"/>
</dbReference>
<comment type="caution">
    <text evidence="11">The sequence shown here is derived from an EMBL/GenBank/DDBJ whole genome shotgun (WGS) entry which is preliminary data.</text>
</comment>
<dbReference type="RefSeq" id="WP_211975417.1">
    <property type="nucleotide sequence ID" value="NZ_CBFHAM010000004.1"/>
</dbReference>
<keyword evidence="8" id="KW-0136">Cellulose degradation</keyword>
<dbReference type="InterPro" id="IPR018221">
    <property type="entry name" value="Glyco_hydro_9_His_AS"/>
</dbReference>
<dbReference type="SUPFAM" id="SSF81296">
    <property type="entry name" value="E set domains"/>
    <property type="match status" value="1"/>
</dbReference>
<dbReference type="PROSITE" id="PS00592">
    <property type="entry name" value="GH9_2"/>
    <property type="match status" value="1"/>
</dbReference>
<dbReference type="InterPro" id="IPR012341">
    <property type="entry name" value="6hp_glycosidase-like_sf"/>
</dbReference>
<dbReference type="InterPro" id="IPR004197">
    <property type="entry name" value="Cellulase_Ig-like"/>
</dbReference>
<comment type="catalytic activity">
    <reaction evidence="8">
        <text>Endohydrolysis of (1-&gt;4)-beta-D-glucosidic linkages in cellulose, lichenin and cereal beta-D-glucans.</text>
        <dbReference type="EC" id="3.2.1.4"/>
    </reaction>
</comment>
<dbReference type="PANTHER" id="PTHR22298">
    <property type="entry name" value="ENDO-1,4-BETA-GLUCANASE"/>
    <property type="match status" value="1"/>
</dbReference>
<evidence type="ECO:0000256" key="7">
    <source>
        <dbReference type="PROSITE-ProRule" id="PRU10060"/>
    </source>
</evidence>
<comment type="similarity">
    <text evidence="1 6 8">Belongs to the glycosyl hydrolase 9 (cellulase E) family.</text>
</comment>
<gene>
    <name evidence="11" type="ORF">KE626_23350</name>
</gene>
<evidence type="ECO:0000256" key="4">
    <source>
        <dbReference type="ARBA" id="ARBA00023295"/>
    </source>
</evidence>
<evidence type="ECO:0000259" key="10">
    <source>
        <dbReference type="Pfam" id="PF02927"/>
    </source>
</evidence>
<feature type="chain" id="PRO_5045007726" description="Endoglucanase" evidence="8">
    <location>
        <begin position="22"/>
        <end position="581"/>
    </location>
</feature>
<keyword evidence="5 6" id="KW-0624">Polysaccharide degradation</keyword>
<feature type="active site" evidence="7">
    <location>
        <position position="552"/>
    </location>
</feature>
<keyword evidence="4 6" id="KW-0326">Glycosidase</keyword>
<sequence length="581" mass="63419">MLRNKPVLSFLLSLTVLSAYAQSSAIQLNQCGFYPYAPKIAVVTVPVTANRFYIVQQHDTVFRGMLGNEQNSAWSATKTRIADFSALTKPGRYKVVVPGVPSSYVFTIGNDVQQAAGIASLKGYYYQRTDMPLEERFAGQWRRAAGHPDTRVLVHAGAASPLRPAGTVIATPGGWFDAGDYNKYIVNSGITMGTLLSAYEDFPGYFKQLPTNIPESADAIPDILNEVIYNLRWMLTMQDPADGGVYNKCTNAAFDGMVMPGVTKAPRYVVQKGTAATLDFAAVAAQAARVLKTYDAELADSCSRAAVKAWGWALQFPALAYNQDSLNKVFQPAITTGPYGDRFFQDEWLWAAAELYLSTRDPQYLQVVQQRIGDPVSLPAWSNVGMLAYYSFLRSKDLPTAAAGIAGRMKQRLLALANGYVEKESTSAFRTVMGQTARDFIWGSNSVAANQGIVLLNAYMLTRDQKYINGALTNLDYLLGRNATGYCFLTGIGSKSPVHPHHRPSVADGIEAPVPGLLVAGPNPGMQDKCHYEFTAPETAYADIDCAYASNEIAINWNAPMVYLANGIEALKQQAGYVHTR</sequence>
<evidence type="ECO:0000256" key="2">
    <source>
        <dbReference type="ARBA" id="ARBA00022801"/>
    </source>
</evidence>
<organism evidence="11 12">
    <name type="scientific">Chitinophaga hostae</name>
    <dbReference type="NCBI Taxonomy" id="2831022"/>
    <lineage>
        <taxon>Bacteria</taxon>
        <taxon>Pseudomonadati</taxon>
        <taxon>Bacteroidota</taxon>
        <taxon>Chitinophagia</taxon>
        <taxon>Chitinophagales</taxon>
        <taxon>Chitinophagaceae</taxon>
        <taxon>Chitinophaga</taxon>
    </lineage>
</organism>
<dbReference type="Gene3D" id="2.60.40.10">
    <property type="entry name" value="Immunoglobulins"/>
    <property type="match status" value="1"/>
</dbReference>
<dbReference type="EC" id="3.2.1.4" evidence="8"/>
<dbReference type="EMBL" id="JAGTXB010000013">
    <property type="protein sequence ID" value="MBS0030281.1"/>
    <property type="molecule type" value="Genomic_DNA"/>
</dbReference>
<evidence type="ECO:0000256" key="1">
    <source>
        <dbReference type="ARBA" id="ARBA00007072"/>
    </source>
</evidence>
<dbReference type="InterPro" id="IPR001701">
    <property type="entry name" value="Glyco_hydro_9"/>
</dbReference>
<feature type="domain" description="Cellulase Ig-like" evidence="10">
    <location>
        <begin position="22"/>
        <end position="101"/>
    </location>
</feature>
<feature type="active site" evidence="6">
    <location>
        <position position="501"/>
    </location>
</feature>
<evidence type="ECO:0000256" key="5">
    <source>
        <dbReference type="ARBA" id="ARBA00023326"/>
    </source>
</evidence>
<keyword evidence="12" id="KW-1185">Reference proteome</keyword>
<feature type="domain" description="Glycoside hydrolase family 9" evidence="9">
    <location>
        <begin position="119"/>
        <end position="564"/>
    </location>
</feature>
<dbReference type="CDD" id="cd02850">
    <property type="entry name" value="E_set_Cellulase_N"/>
    <property type="match status" value="1"/>
</dbReference>
<dbReference type="GO" id="GO:0016787">
    <property type="term" value="F:hydrolase activity"/>
    <property type="evidence" value="ECO:0007669"/>
    <property type="project" value="UniProtKB-KW"/>
</dbReference>